<proteinExistence type="predicted"/>
<protein>
    <recommendedName>
        <fullName evidence="3">DUF3284 domain-containing protein</fullName>
    </recommendedName>
</protein>
<evidence type="ECO:0000313" key="2">
    <source>
        <dbReference type="Proteomes" id="UP000182089"/>
    </source>
</evidence>
<comment type="caution">
    <text evidence="1">The sequence shown here is derived from an EMBL/GenBank/DDBJ whole genome shotgun (WGS) entry which is preliminary data.</text>
</comment>
<reference evidence="1 2" key="1">
    <citation type="submission" date="2016-10" db="EMBL/GenBank/DDBJ databases">
        <authorList>
            <person name="Varghese N."/>
            <person name="Submissions S."/>
        </authorList>
    </citation>
    <scope>NUCLEOTIDE SEQUENCE [LARGE SCALE GENOMIC DNA]</scope>
    <source>
        <strain evidence="1 2">WC1T17</strain>
    </source>
</reference>
<dbReference type="EMBL" id="FOCC01000006">
    <property type="protein sequence ID" value="SEM66002.1"/>
    <property type="molecule type" value="Genomic_DNA"/>
</dbReference>
<evidence type="ECO:0008006" key="3">
    <source>
        <dbReference type="Google" id="ProtNLM"/>
    </source>
</evidence>
<sequence length="143" mass="17112">MSLYELILNNILYYKNENKTAYAVKIATPYFVLKDEANHFKPQVKLDKLLLDVKYHEGKFTRFNLVYKTERMMRPYVVNLLVHYDLIEIYKYDSLVVKANQSNYKLKVALPECRQISMDELEEDFAMEGLINQNLDYELRLIK</sequence>
<accession>A0ABY1ABJ2</accession>
<dbReference type="Proteomes" id="UP000182089">
    <property type="component" value="Unassembled WGS sequence"/>
</dbReference>
<evidence type="ECO:0000313" key="1">
    <source>
        <dbReference type="EMBL" id="SEM66002.1"/>
    </source>
</evidence>
<gene>
    <name evidence="1" type="ORF">SAMN05216431_10664</name>
</gene>
<name>A0ABY1ABJ2_9LACO</name>
<organism evidence="1 2">
    <name type="scientific">Ligilactobacillus ruminis</name>
    <dbReference type="NCBI Taxonomy" id="1623"/>
    <lineage>
        <taxon>Bacteria</taxon>
        <taxon>Bacillati</taxon>
        <taxon>Bacillota</taxon>
        <taxon>Bacilli</taxon>
        <taxon>Lactobacillales</taxon>
        <taxon>Lactobacillaceae</taxon>
        <taxon>Ligilactobacillus</taxon>
    </lineage>
</organism>